<keyword evidence="2" id="KW-1185">Reference proteome</keyword>
<dbReference type="InterPro" id="IPR029033">
    <property type="entry name" value="His_PPase_superfam"/>
</dbReference>
<proteinExistence type="predicted"/>
<organism evidence="1 2">
    <name type="scientific">Viridothelium virens</name>
    <name type="common">Speckled blister lichen</name>
    <name type="synonym">Trypethelium virens</name>
    <dbReference type="NCBI Taxonomy" id="1048519"/>
    <lineage>
        <taxon>Eukaryota</taxon>
        <taxon>Fungi</taxon>
        <taxon>Dikarya</taxon>
        <taxon>Ascomycota</taxon>
        <taxon>Pezizomycotina</taxon>
        <taxon>Dothideomycetes</taxon>
        <taxon>Dothideomycetes incertae sedis</taxon>
        <taxon>Trypetheliales</taxon>
        <taxon>Trypetheliaceae</taxon>
        <taxon>Viridothelium</taxon>
    </lineage>
</organism>
<reference evidence="1" key="1">
    <citation type="journal article" date="2020" name="Stud. Mycol.">
        <title>101 Dothideomycetes genomes: a test case for predicting lifestyles and emergence of pathogens.</title>
        <authorList>
            <person name="Haridas S."/>
            <person name="Albert R."/>
            <person name="Binder M."/>
            <person name="Bloem J."/>
            <person name="Labutti K."/>
            <person name="Salamov A."/>
            <person name="Andreopoulos B."/>
            <person name="Baker S."/>
            <person name="Barry K."/>
            <person name="Bills G."/>
            <person name="Bluhm B."/>
            <person name="Cannon C."/>
            <person name="Castanera R."/>
            <person name="Culley D."/>
            <person name="Daum C."/>
            <person name="Ezra D."/>
            <person name="Gonzalez J."/>
            <person name="Henrissat B."/>
            <person name="Kuo A."/>
            <person name="Liang C."/>
            <person name="Lipzen A."/>
            <person name="Lutzoni F."/>
            <person name="Magnuson J."/>
            <person name="Mondo S."/>
            <person name="Nolan M."/>
            <person name="Ohm R."/>
            <person name="Pangilinan J."/>
            <person name="Park H.-J."/>
            <person name="Ramirez L."/>
            <person name="Alfaro M."/>
            <person name="Sun H."/>
            <person name="Tritt A."/>
            <person name="Yoshinaga Y."/>
            <person name="Zwiers L.-H."/>
            <person name="Turgeon B."/>
            <person name="Goodwin S."/>
            <person name="Spatafora J."/>
            <person name="Crous P."/>
            <person name="Grigoriev I."/>
        </authorList>
    </citation>
    <scope>NUCLEOTIDE SEQUENCE</scope>
    <source>
        <strain evidence="1">Tuck. ex Michener</strain>
    </source>
</reference>
<dbReference type="EMBL" id="ML991898">
    <property type="protein sequence ID" value="KAF2228704.1"/>
    <property type="molecule type" value="Genomic_DNA"/>
</dbReference>
<evidence type="ECO:0000313" key="2">
    <source>
        <dbReference type="Proteomes" id="UP000800092"/>
    </source>
</evidence>
<dbReference type="AlphaFoldDB" id="A0A6A6GSF4"/>
<dbReference type="Pfam" id="PF00300">
    <property type="entry name" value="His_Phos_1"/>
    <property type="match status" value="1"/>
</dbReference>
<dbReference type="InterPro" id="IPR051710">
    <property type="entry name" value="Phosphatase_SH3-domain"/>
</dbReference>
<dbReference type="CDD" id="cd07067">
    <property type="entry name" value="HP_PGM_like"/>
    <property type="match status" value="1"/>
</dbReference>
<dbReference type="SMART" id="SM00855">
    <property type="entry name" value="PGAM"/>
    <property type="match status" value="1"/>
</dbReference>
<dbReference type="SUPFAM" id="SSF53254">
    <property type="entry name" value="Phosphoglycerate mutase-like"/>
    <property type="match status" value="1"/>
</dbReference>
<dbReference type="PANTHER" id="PTHR16469">
    <property type="entry name" value="UBIQUITIN-ASSOCIATED AND SH3 DOMAIN-CONTAINING BA-RELATED"/>
    <property type="match status" value="1"/>
</dbReference>
<dbReference type="InterPro" id="IPR013078">
    <property type="entry name" value="His_Pase_superF_clade-1"/>
</dbReference>
<sequence length="259" mass="29074">MLDTIYVVRHGFRSNWVVDPKSGKYTNNIRSPTGIDGDPALTSYGVEQSKQLAQRLTKMDDPIETIYSSPFYRCVQTLKPFIQGLYEEGSPPGSSTVKYEHGLGEWFGIADFEHPQPVQYEVLQAEHFPFLAQGTLFGVIPNPKGESIAGLHDRVARILNAIIQFEDRRPEQPRALLICTHAAVMIAIGRVLTGHMPADPNEEDFRCGTCSLSEYKRKSPLRAREEWQDWENGIGIAGGWDVALNGDCSYLSNGEERTW</sequence>
<dbReference type="Gene3D" id="3.40.50.1240">
    <property type="entry name" value="Phosphoglycerate mutase-like"/>
    <property type="match status" value="1"/>
</dbReference>
<accession>A0A6A6GSF4</accession>
<name>A0A6A6GSF4_VIRVR</name>
<dbReference type="OrthoDB" id="414418at2759"/>
<evidence type="ECO:0000313" key="1">
    <source>
        <dbReference type="EMBL" id="KAF2228704.1"/>
    </source>
</evidence>
<gene>
    <name evidence="1" type="ORF">EV356DRAFT_457222</name>
</gene>
<protein>
    <submittedName>
        <fullName evidence="1">Phosphoglycerate mutase-like protein</fullName>
    </submittedName>
</protein>
<dbReference type="PANTHER" id="PTHR16469:SF51">
    <property type="entry name" value="TRANSCRIPTION FACTOR TAU 55 KDA SUBUNIT"/>
    <property type="match status" value="1"/>
</dbReference>
<dbReference type="Proteomes" id="UP000800092">
    <property type="component" value="Unassembled WGS sequence"/>
</dbReference>